<evidence type="ECO:0000313" key="2">
    <source>
        <dbReference type="EnsemblMetazoa" id="RPRC003994-PA"/>
    </source>
</evidence>
<dbReference type="EnsemblMetazoa" id="RPRC003994-RA">
    <property type="protein sequence ID" value="RPRC003994-PA"/>
    <property type="gene ID" value="RPRC003994"/>
</dbReference>
<dbReference type="HOGENOM" id="CLU_2043965_0_0_1"/>
<feature type="coiled-coil region" evidence="1">
    <location>
        <begin position="92"/>
        <end position="119"/>
    </location>
</feature>
<organism evidence="2 3">
    <name type="scientific">Rhodnius prolixus</name>
    <name type="common">Triatomid bug</name>
    <dbReference type="NCBI Taxonomy" id="13249"/>
    <lineage>
        <taxon>Eukaryota</taxon>
        <taxon>Metazoa</taxon>
        <taxon>Ecdysozoa</taxon>
        <taxon>Arthropoda</taxon>
        <taxon>Hexapoda</taxon>
        <taxon>Insecta</taxon>
        <taxon>Pterygota</taxon>
        <taxon>Neoptera</taxon>
        <taxon>Paraneoptera</taxon>
        <taxon>Hemiptera</taxon>
        <taxon>Heteroptera</taxon>
        <taxon>Panheteroptera</taxon>
        <taxon>Cimicomorpha</taxon>
        <taxon>Reduviidae</taxon>
        <taxon>Triatominae</taxon>
        <taxon>Rhodnius</taxon>
    </lineage>
</organism>
<protein>
    <submittedName>
        <fullName evidence="2">Uncharacterized protein</fullName>
    </submittedName>
</protein>
<accession>T1HIX1</accession>
<dbReference type="VEuPathDB" id="VectorBase:RPRC003994"/>
<name>T1HIX1_RHOPR</name>
<dbReference type="InParanoid" id="T1HIX1"/>
<sequence>MKSNFREKIETFYFLCLGHKVLEKKSKQVEDMGKELELNRNKLDELNLSLAMNKSKHRNTQALLELANEEIKCLKECLKESLKSRNPDKQTIIELQDKVDDQVRDIEALRLELDVCKERND</sequence>
<reference evidence="2" key="1">
    <citation type="submission" date="2015-05" db="UniProtKB">
        <authorList>
            <consortium name="EnsemblMetazoa"/>
        </authorList>
    </citation>
    <scope>IDENTIFICATION</scope>
</reference>
<evidence type="ECO:0000313" key="3">
    <source>
        <dbReference type="Proteomes" id="UP000015103"/>
    </source>
</evidence>
<dbReference type="Proteomes" id="UP000015103">
    <property type="component" value="Unassembled WGS sequence"/>
</dbReference>
<proteinExistence type="predicted"/>
<dbReference type="AlphaFoldDB" id="T1HIX1"/>
<evidence type="ECO:0000256" key="1">
    <source>
        <dbReference type="SAM" id="Coils"/>
    </source>
</evidence>
<dbReference type="EMBL" id="ACPB03022306">
    <property type="status" value="NOT_ANNOTATED_CDS"/>
    <property type="molecule type" value="Genomic_DNA"/>
</dbReference>
<keyword evidence="1" id="KW-0175">Coiled coil</keyword>
<keyword evidence="3" id="KW-1185">Reference proteome</keyword>